<evidence type="ECO:0000313" key="3">
    <source>
        <dbReference type="Proteomes" id="UP000231279"/>
    </source>
</evidence>
<protein>
    <submittedName>
        <fullName evidence="2">Uncharacterized protein</fullName>
    </submittedName>
</protein>
<gene>
    <name evidence="2" type="ORF">CDL12_10039</name>
</gene>
<dbReference type="EMBL" id="NKXS01001692">
    <property type="protein sequence ID" value="PIN17303.1"/>
    <property type="molecule type" value="Genomic_DNA"/>
</dbReference>
<dbReference type="InterPro" id="IPR004158">
    <property type="entry name" value="DUF247_pln"/>
</dbReference>
<comment type="caution">
    <text evidence="2">The sequence shown here is derived from an EMBL/GenBank/DDBJ whole genome shotgun (WGS) entry which is preliminary data.</text>
</comment>
<organism evidence="2 3">
    <name type="scientific">Handroanthus impetiginosus</name>
    <dbReference type="NCBI Taxonomy" id="429701"/>
    <lineage>
        <taxon>Eukaryota</taxon>
        <taxon>Viridiplantae</taxon>
        <taxon>Streptophyta</taxon>
        <taxon>Embryophyta</taxon>
        <taxon>Tracheophyta</taxon>
        <taxon>Spermatophyta</taxon>
        <taxon>Magnoliopsida</taxon>
        <taxon>eudicotyledons</taxon>
        <taxon>Gunneridae</taxon>
        <taxon>Pentapetalae</taxon>
        <taxon>asterids</taxon>
        <taxon>lamiids</taxon>
        <taxon>Lamiales</taxon>
        <taxon>Bignoniaceae</taxon>
        <taxon>Crescentiina</taxon>
        <taxon>Tabebuia alliance</taxon>
        <taxon>Handroanthus</taxon>
    </lineage>
</organism>
<feature type="region of interest" description="Disordered" evidence="1">
    <location>
        <begin position="1"/>
        <end position="28"/>
    </location>
</feature>
<dbReference type="AlphaFoldDB" id="A0A2G9HIN5"/>
<dbReference type="PANTHER" id="PTHR31170">
    <property type="entry name" value="BNAC04G53230D PROTEIN"/>
    <property type="match status" value="1"/>
</dbReference>
<evidence type="ECO:0000256" key="1">
    <source>
        <dbReference type="SAM" id="MobiDB-lite"/>
    </source>
</evidence>
<reference evidence="3" key="1">
    <citation type="journal article" date="2018" name="Gigascience">
        <title>Genome assembly of the Pink Ipe (Handroanthus impetiginosus, Bignoniaceae), a highly valued, ecologically keystone Neotropical timber forest tree.</title>
        <authorList>
            <person name="Silva-Junior O.B."/>
            <person name="Grattapaglia D."/>
            <person name="Novaes E."/>
            <person name="Collevatti R.G."/>
        </authorList>
    </citation>
    <scope>NUCLEOTIDE SEQUENCE [LARGE SCALE GENOMIC DNA]</scope>
    <source>
        <strain evidence="3">cv. UFG-1</strain>
    </source>
</reference>
<evidence type="ECO:0000313" key="2">
    <source>
        <dbReference type="EMBL" id="PIN17303.1"/>
    </source>
</evidence>
<dbReference type="STRING" id="429701.A0A2G9HIN5"/>
<name>A0A2G9HIN5_9LAMI</name>
<dbReference type="Pfam" id="PF03140">
    <property type="entry name" value="DUF247"/>
    <property type="match status" value="1"/>
</dbReference>
<feature type="compositionally biased region" description="Polar residues" evidence="1">
    <location>
        <begin position="1"/>
        <end position="10"/>
    </location>
</feature>
<accession>A0A2G9HIN5</accession>
<keyword evidence="3" id="KW-1185">Reference proteome</keyword>
<dbReference type="Proteomes" id="UP000231279">
    <property type="component" value="Unassembled WGS sequence"/>
</dbReference>
<dbReference type="OrthoDB" id="1849062at2759"/>
<proteinExistence type="predicted"/>
<sequence>MAQIQTSNEGSKSHPRLPSPPPLMLSRLPPSGRKIQKVVSIGPYHHGKPELRLAEFVKPETLKMVVSENEDFYYKEIKKDTINIKNFYEKEPTDSFSDDELVRMMLLDACFIMIYIETSMPPLRPPDEMMHRQNALFMFQTLGMLTINQIPFWILKLVLSSRYDKDESQELLRRYFTWSLFGEFQPTRSSTPKNEEVLHLLEAFHRILVYGFAHEPKKTGLSGRFFCCTRAKEKNSPDPSINANRNTDLECGEPSQRISRFRSHSRLSSWLFAQLKMQPRGDRRTT</sequence>